<dbReference type="PANTHER" id="PTHR35037">
    <property type="entry name" value="C-TERMINAL REGION OF AIDA-LIKE PROTEIN"/>
    <property type="match status" value="1"/>
</dbReference>
<dbReference type="NCBIfam" id="TIGR01414">
    <property type="entry name" value="autotrans_barl"/>
    <property type="match status" value="1"/>
</dbReference>
<accession>A0A3S9XF11</accession>
<keyword evidence="3" id="KW-1185">Reference proteome</keyword>
<protein>
    <submittedName>
        <fullName evidence="2">Autotransporter outer membrane beta-barrel domain-containing protein</fullName>
    </submittedName>
</protein>
<sequence length="217" mass="24201">MFDGKLCQTDPDYKVGSGTAKSFGAGANLTYLDYSGFYFDTVLKYTNVRNKFSVKDTQNNAVQGRTKSKGYGLSFEFGKQFKLGDSHFYIEPQFQLAYQYQDGDKSNATNGLEIKMDSYDSLLGRASGIVGYKMAESKSLQLNLYVKTGIVQEFAGDTSYRLNGNKGKYSFSGAWFDNGIGLNAKINDRHTIYGELGCTAGQRFDKMQASVGYRFQF</sequence>
<reference evidence="3" key="1">
    <citation type="submission" date="2018-06" db="EMBL/GenBank/DDBJ databases">
        <title>Complete genome of Pseudomonas insecticola strain QZS01.</title>
        <authorList>
            <person name="Wang J."/>
            <person name="Su Q."/>
        </authorList>
    </citation>
    <scope>NUCLEOTIDE SEQUENCE [LARGE SCALE GENOMIC DNA]</scope>
    <source>
        <strain evidence="3">QZS01</strain>
    </source>
</reference>
<dbReference type="GO" id="GO:0019867">
    <property type="term" value="C:outer membrane"/>
    <property type="evidence" value="ECO:0007669"/>
    <property type="project" value="InterPro"/>
</dbReference>
<name>A0A3S9XF11_9GAMM</name>
<dbReference type="PRINTS" id="PR01484">
    <property type="entry name" value="PRTACTNFAMLY"/>
</dbReference>
<dbReference type="RefSeq" id="WP_127163829.1">
    <property type="nucleotide sequence ID" value="NZ_CP029822.1"/>
</dbReference>
<proteinExistence type="predicted"/>
<gene>
    <name evidence="2" type="ORF">DM558_09830</name>
</gene>
<dbReference type="InterPro" id="IPR003991">
    <property type="entry name" value="Pertactin_virulence_factor"/>
</dbReference>
<feature type="domain" description="Autotransporter" evidence="1">
    <location>
        <begin position="1"/>
        <end position="217"/>
    </location>
</feature>
<evidence type="ECO:0000313" key="3">
    <source>
        <dbReference type="Proteomes" id="UP000273143"/>
    </source>
</evidence>
<organism evidence="2 3">
    <name type="scientific">Entomomonas moraniae</name>
    <dbReference type="NCBI Taxonomy" id="2213226"/>
    <lineage>
        <taxon>Bacteria</taxon>
        <taxon>Pseudomonadati</taxon>
        <taxon>Pseudomonadota</taxon>
        <taxon>Gammaproteobacteria</taxon>
        <taxon>Pseudomonadales</taxon>
        <taxon>Pseudomonadaceae</taxon>
        <taxon>Entomomonas</taxon>
    </lineage>
</organism>
<dbReference type="KEGG" id="emo:DM558_09830"/>
<evidence type="ECO:0000259" key="1">
    <source>
        <dbReference type="PROSITE" id="PS51208"/>
    </source>
</evidence>
<dbReference type="Gene3D" id="2.40.128.130">
    <property type="entry name" value="Autotransporter beta-domain"/>
    <property type="match status" value="1"/>
</dbReference>
<dbReference type="SUPFAM" id="SSF103515">
    <property type="entry name" value="Autotransporter"/>
    <property type="match status" value="1"/>
</dbReference>
<dbReference type="InterPro" id="IPR005546">
    <property type="entry name" value="Autotransporte_beta"/>
</dbReference>
<dbReference type="InterPro" id="IPR036709">
    <property type="entry name" value="Autotransporte_beta_dom_sf"/>
</dbReference>
<dbReference type="PANTHER" id="PTHR35037:SF3">
    <property type="entry name" value="C-TERMINAL REGION OF AIDA-LIKE PROTEIN"/>
    <property type="match status" value="1"/>
</dbReference>
<dbReference type="PROSITE" id="PS51208">
    <property type="entry name" value="AUTOTRANSPORTER"/>
    <property type="match status" value="1"/>
</dbReference>
<evidence type="ECO:0000313" key="2">
    <source>
        <dbReference type="EMBL" id="AZS51053.1"/>
    </source>
</evidence>
<dbReference type="Proteomes" id="UP000273143">
    <property type="component" value="Chromosome"/>
</dbReference>
<dbReference type="InterPro" id="IPR051551">
    <property type="entry name" value="Autotransporter_adhesion"/>
</dbReference>
<dbReference type="SMART" id="SM00869">
    <property type="entry name" value="Autotransporter"/>
    <property type="match status" value="1"/>
</dbReference>
<dbReference type="InterPro" id="IPR006315">
    <property type="entry name" value="OM_autotransptr_brl_dom"/>
</dbReference>
<dbReference type="AlphaFoldDB" id="A0A3S9XF11"/>
<dbReference type="Pfam" id="PF03797">
    <property type="entry name" value="Autotransporter"/>
    <property type="match status" value="1"/>
</dbReference>
<dbReference type="EMBL" id="CP029822">
    <property type="protein sequence ID" value="AZS51053.1"/>
    <property type="molecule type" value="Genomic_DNA"/>
</dbReference>